<sequence length="116" mass="13295">MYMYSLLLTEFITDTAKHSKDPEILNTLCVMLESMELSNLEVKKCLFELQCSSQNARIQETIQHLEALLPQYVGEDGELSSYAEFRGRWFTYDVEEAIVGLLTIVAVLVFAYLLAF</sequence>
<reference evidence="3" key="1">
    <citation type="submission" date="2016-11" db="UniProtKB">
        <authorList>
            <consortium name="WormBaseParasite"/>
        </authorList>
    </citation>
    <scope>IDENTIFICATION</scope>
</reference>
<proteinExistence type="predicted"/>
<organism evidence="2 3">
    <name type="scientific">Steinernema glaseri</name>
    <dbReference type="NCBI Taxonomy" id="37863"/>
    <lineage>
        <taxon>Eukaryota</taxon>
        <taxon>Metazoa</taxon>
        <taxon>Ecdysozoa</taxon>
        <taxon>Nematoda</taxon>
        <taxon>Chromadorea</taxon>
        <taxon>Rhabditida</taxon>
        <taxon>Tylenchina</taxon>
        <taxon>Panagrolaimomorpha</taxon>
        <taxon>Strongyloidoidea</taxon>
        <taxon>Steinernematidae</taxon>
        <taxon>Steinernema</taxon>
    </lineage>
</organism>
<evidence type="ECO:0000313" key="3">
    <source>
        <dbReference type="WBParaSite" id="L893_g19235.t1"/>
    </source>
</evidence>
<feature type="transmembrane region" description="Helical" evidence="1">
    <location>
        <begin position="97"/>
        <end position="115"/>
    </location>
</feature>
<name>A0A1I7YS02_9BILA</name>
<keyword evidence="2" id="KW-1185">Reference proteome</keyword>
<accession>A0A1I7YS02</accession>
<keyword evidence="1" id="KW-0472">Membrane</keyword>
<keyword evidence="1" id="KW-1133">Transmembrane helix</keyword>
<evidence type="ECO:0000313" key="2">
    <source>
        <dbReference type="Proteomes" id="UP000095287"/>
    </source>
</evidence>
<dbReference type="AlphaFoldDB" id="A0A1I7YS02"/>
<evidence type="ECO:0000256" key="1">
    <source>
        <dbReference type="SAM" id="Phobius"/>
    </source>
</evidence>
<protein>
    <submittedName>
        <fullName evidence="3">MIF4G domain-containing protein</fullName>
    </submittedName>
</protein>
<dbReference type="WBParaSite" id="L893_g19235.t1">
    <property type="protein sequence ID" value="L893_g19235.t1"/>
    <property type="gene ID" value="L893_g19235"/>
</dbReference>
<keyword evidence="1" id="KW-0812">Transmembrane</keyword>
<dbReference type="Proteomes" id="UP000095287">
    <property type="component" value="Unplaced"/>
</dbReference>